<evidence type="ECO:0000313" key="1">
    <source>
        <dbReference type="EMBL" id="KAF0926000.1"/>
    </source>
</evidence>
<name>A0A6G1EMZ0_9ORYZ</name>
<protein>
    <submittedName>
        <fullName evidence="1">Uncharacterized protein</fullName>
    </submittedName>
</protein>
<accession>A0A6G1EMZ0</accession>
<keyword evidence="2" id="KW-1185">Reference proteome</keyword>
<reference evidence="1 2" key="1">
    <citation type="submission" date="2019-11" db="EMBL/GenBank/DDBJ databases">
        <title>Whole genome sequence of Oryza granulata.</title>
        <authorList>
            <person name="Li W."/>
        </authorList>
    </citation>
    <scope>NUCLEOTIDE SEQUENCE [LARGE SCALE GENOMIC DNA]</scope>
    <source>
        <strain evidence="2">cv. Menghai</strain>
        <tissue evidence="1">Leaf</tissue>
    </source>
</reference>
<gene>
    <name evidence="1" type="ORF">E2562_020685</name>
</gene>
<organism evidence="1 2">
    <name type="scientific">Oryza meyeriana var. granulata</name>
    <dbReference type="NCBI Taxonomy" id="110450"/>
    <lineage>
        <taxon>Eukaryota</taxon>
        <taxon>Viridiplantae</taxon>
        <taxon>Streptophyta</taxon>
        <taxon>Embryophyta</taxon>
        <taxon>Tracheophyta</taxon>
        <taxon>Spermatophyta</taxon>
        <taxon>Magnoliopsida</taxon>
        <taxon>Liliopsida</taxon>
        <taxon>Poales</taxon>
        <taxon>Poaceae</taxon>
        <taxon>BOP clade</taxon>
        <taxon>Oryzoideae</taxon>
        <taxon>Oryzeae</taxon>
        <taxon>Oryzinae</taxon>
        <taxon>Oryza</taxon>
        <taxon>Oryza meyeriana</taxon>
    </lineage>
</organism>
<dbReference type="EMBL" id="SPHZ02000003">
    <property type="protein sequence ID" value="KAF0926000.1"/>
    <property type="molecule type" value="Genomic_DNA"/>
</dbReference>
<proteinExistence type="predicted"/>
<dbReference type="AlphaFoldDB" id="A0A6G1EMZ0"/>
<evidence type="ECO:0000313" key="2">
    <source>
        <dbReference type="Proteomes" id="UP000479710"/>
    </source>
</evidence>
<comment type="caution">
    <text evidence="1">The sequence shown here is derived from an EMBL/GenBank/DDBJ whole genome shotgun (WGS) entry which is preliminary data.</text>
</comment>
<dbReference type="Proteomes" id="UP000479710">
    <property type="component" value="Unassembled WGS sequence"/>
</dbReference>
<sequence>MDAAWTKNPSDDAHRARLETSARLARVESHDLEVAAESSSEGGRLSFFFIPSPPLQSRLSPMLPPLSPAATAVASPAFPSASLLGSWQQAVAGPMRASGRWRKNQEQDHNVTLAVEVSVC</sequence>